<protein>
    <submittedName>
        <fullName evidence="2">Uncharacterized protein</fullName>
    </submittedName>
</protein>
<keyword evidence="1" id="KW-0472">Membrane</keyword>
<keyword evidence="1" id="KW-1133">Transmembrane helix</keyword>
<keyword evidence="1" id="KW-0812">Transmembrane</keyword>
<reference evidence="2 3" key="1">
    <citation type="submission" date="2021-05" db="EMBL/GenBank/DDBJ databases">
        <title>Comparative genomic studies on the polysaccharide-degrading batcterial strains of the Flammeovirga genus.</title>
        <authorList>
            <person name="Zewei F."/>
            <person name="Zheng Z."/>
            <person name="Yu L."/>
            <person name="Ruyue G."/>
            <person name="Yanhong M."/>
            <person name="Yuanyuan C."/>
            <person name="Jingyan G."/>
            <person name="Wenjun H."/>
        </authorList>
    </citation>
    <scope>NUCLEOTIDE SEQUENCE [LARGE SCALE GENOMIC DNA]</scope>
    <source>
        <strain evidence="2 3">NBRC:100898</strain>
    </source>
</reference>
<evidence type="ECO:0000313" key="2">
    <source>
        <dbReference type="EMBL" id="QWG03354.1"/>
    </source>
</evidence>
<organism evidence="2 3">
    <name type="scientific">Flammeovirga yaeyamensis</name>
    <dbReference type="NCBI Taxonomy" id="367791"/>
    <lineage>
        <taxon>Bacteria</taxon>
        <taxon>Pseudomonadati</taxon>
        <taxon>Bacteroidota</taxon>
        <taxon>Cytophagia</taxon>
        <taxon>Cytophagales</taxon>
        <taxon>Flammeovirgaceae</taxon>
        <taxon>Flammeovirga</taxon>
    </lineage>
</organism>
<keyword evidence="3" id="KW-1185">Reference proteome</keyword>
<accession>A0AAX1N711</accession>
<dbReference type="Proteomes" id="UP000678679">
    <property type="component" value="Chromosome 1"/>
</dbReference>
<dbReference type="AlphaFoldDB" id="A0AAX1N711"/>
<evidence type="ECO:0000313" key="3">
    <source>
        <dbReference type="Proteomes" id="UP000678679"/>
    </source>
</evidence>
<sequence>MQQIVTIISGLLFIIFGSIKFTDIYCYLGLFKKEAIALSIVTSFLLFVIFAKIVRELIIIF</sequence>
<feature type="transmembrane region" description="Helical" evidence="1">
    <location>
        <begin position="36"/>
        <end position="54"/>
    </location>
</feature>
<feature type="transmembrane region" description="Helical" evidence="1">
    <location>
        <begin position="7"/>
        <end position="30"/>
    </location>
</feature>
<name>A0AAX1N711_9BACT</name>
<dbReference type="KEGG" id="fya:KMW28_07145"/>
<proteinExistence type="predicted"/>
<evidence type="ECO:0000256" key="1">
    <source>
        <dbReference type="SAM" id="Phobius"/>
    </source>
</evidence>
<gene>
    <name evidence="2" type="ORF">KMW28_07145</name>
</gene>
<dbReference type="RefSeq" id="WP_169663988.1">
    <property type="nucleotide sequence ID" value="NZ_CP076132.1"/>
</dbReference>
<dbReference type="EMBL" id="CP076132">
    <property type="protein sequence ID" value="QWG03354.1"/>
    <property type="molecule type" value="Genomic_DNA"/>
</dbReference>